<sequence>MQLIKKSALFALVLSSALICGQQVQAAKPSAAPAQETTLEVKAKLDAFAKSYVARANDTLKNNRQNMSVTKQGKGYVARYTEVDASTMTTEIYPGKGPGCEYVGHIVYLEKVYECTGKTISEAKTGTFTTPKARRIRELTRYDGKKWIY</sequence>
<dbReference type="RefSeq" id="WP_005028337.1">
    <property type="nucleotide sequence ID" value="NZ_KE150238.1"/>
</dbReference>
<dbReference type="GeneID" id="78085608"/>
<comment type="caution">
    <text evidence="2">The sequence shown here is derived from an EMBL/GenBank/DDBJ whole genome shotgun (WGS) entry which is preliminary data.</text>
</comment>
<dbReference type="EMBL" id="ADCP02000001">
    <property type="protein sequence ID" value="EFV43713.1"/>
    <property type="molecule type" value="Genomic_DNA"/>
</dbReference>
<dbReference type="HOGENOM" id="CLU_1841863_0_0_7"/>
<keyword evidence="1" id="KW-0732">Signal</keyword>
<evidence type="ECO:0000256" key="1">
    <source>
        <dbReference type="SAM" id="SignalP"/>
    </source>
</evidence>
<feature type="chain" id="PRO_5003203048" evidence="1">
    <location>
        <begin position="27"/>
        <end position="149"/>
    </location>
</feature>
<gene>
    <name evidence="2" type="ORF">HMPREF0179_02479</name>
</gene>
<feature type="signal peptide" evidence="1">
    <location>
        <begin position="1"/>
        <end position="26"/>
    </location>
</feature>
<dbReference type="eggNOG" id="ENOG502ZT54">
    <property type="taxonomic scope" value="Bacteria"/>
</dbReference>
<proteinExistence type="predicted"/>
<dbReference type="AlphaFoldDB" id="E5Y8G1"/>
<reference evidence="2 3" key="2">
    <citation type="submission" date="2013-04" db="EMBL/GenBank/DDBJ databases">
        <title>The Genome Sequence of Bilophila wadsworthia 3_1_6.</title>
        <authorList>
            <consortium name="The Broad Institute Genomics Platform"/>
            <person name="Earl A."/>
            <person name="Ward D."/>
            <person name="Feldgarden M."/>
            <person name="Gevers D."/>
            <person name="Sibley C."/>
            <person name="Strauss J."/>
            <person name="Allen-Vercoe E."/>
            <person name="Walker B."/>
            <person name="Young S."/>
            <person name="Zeng Q."/>
            <person name="Gargeya S."/>
            <person name="Fitzgerald M."/>
            <person name="Haas B."/>
            <person name="Abouelleil A."/>
            <person name="Allen A.W."/>
            <person name="Alvarado L."/>
            <person name="Arachchi H.M."/>
            <person name="Berlin A.M."/>
            <person name="Chapman S.B."/>
            <person name="Gainer-Dewar J."/>
            <person name="Goldberg J."/>
            <person name="Griggs A."/>
            <person name="Gujja S."/>
            <person name="Hansen M."/>
            <person name="Howarth C."/>
            <person name="Imamovic A."/>
            <person name="Ireland A."/>
            <person name="Larimer J."/>
            <person name="McCowan C."/>
            <person name="Murphy C."/>
            <person name="Pearson M."/>
            <person name="Poon T.W."/>
            <person name="Priest M."/>
            <person name="Roberts A."/>
            <person name="Saif S."/>
            <person name="Shea T."/>
            <person name="Sisk P."/>
            <person name="Sykes S."/>
            <person name="Wortman J."/>
            <person name="Nusbaum C."/>
            <person name="Birren B."/>
        </authorList>
    </citation>
    <scope>NUCLEOTIDE SEQUENCE [LARGE SCALE GENOMIC DNA]</scope>
    <source>
        <strain evidence="2 3">3_1_6</strain>
    </source>
</reference>
<reference evidence="2 3" key="1">
    <citation type="submission" date="2010-10" db="EMBL/GenBank/DDBJ databases">
        <authorList>
            <consortium name="The Broad Institute Genome Sequencing Platform"/>
            <person name="Ward D."/>
            <person name="Earl A."/>
            <person name="Feldgarden M."/>
            <person name="Young S.K."/>
            <person name="Gargeya S."/>
            <person name="Zeng Q."/>
            <person name="Alvarado L."/>
            <person name="Berlin A."/>
            <person name="Bochicchio J."/>
            <person name="Chapman S.B."/>
            <person name="Chen Z."/>
            <person name="Freedman E."/>
            <person name="Gellesch M."/>
            <person name="Goldberg J."/>
            <person name="Griggs A."/>
            <person name="Gujja S."/>
            <person name="Heilman E."/>
            <person name="Heiman D."/>
            <person name="Howarth C."/>
            <person name="Mehta T."/>
            <person name="Neiman D."/>
            <person name="Pearson M."/>
            <person name="Roberts A."/>
            <person name="Saif S."/>
            <person name="Shea T."/>
            <person name="Shenoy N."/>
            <person name="Sisk P."/>
            <person name="Stolte C."/>
            <person name="Sykes S."/>
            <person name="White J."/>
            <person name="Yandava C."/>
            <person name="Allen-Vercoe E."/>
            <person name="Sibley C."/>
            <person name="Ambrose C.E."/>
            <person name="Strauss J."/>
            <person name="Daigneault M."/>
            <person name="Haas B."/>
            <person name="Nusbaum C."/>
            <person name="Birren B."/>
        </authorList>
    </citation>
    <scope>NUCLEOTIDE SEQUENCE [LARGE SCALE GENOMIC DNA]</scope>
    <source>
        <strain evidence="2 3">3_1_6</strain>
    </source>
</reference>
<keyword evidence="3" id="KW-1185">Reference proteome</keyword>
<evidence type="ECO:0000313" key="3">
    <source>
        <dbReference type="Proteomes" id="UP000006034"/>
    </source>
</evidence>
<evidence type="ECO:0000313" key="2">
    <source>
        <dbReference type="EMBL" id="EFV43713.1"/>
    </source>
</evidence>
<organism evidence="2 3">
    <name type="scientific">Bilophila wadsworthia (strain 3_1_6)</name>
    <dbReference type="NCBI Taxonomy" id="563192"/>
    <lineage>
        <taxon>Bacteria</taxon>
        <taxon>Pseudomonadati</taxon>
        <taxon>Thermodesulfobacteriota</taxon>
        <taxon>Desulfovibrionia</taxon>
        <taxon>Desulfovibrionales</taxon>
        <taxon>Desulfovibrionaceae</taxon>
        <taxon>Bilophila</taxon>
    </lineage>
</organism>
<dbReference type="Proteomes" id="UP000006034">
    <property type="component" value="Unassembled WGS sequence"/>
</dbReference>
<protein>
    <submittedName>
        <fullName evidence="2">Uncharacterized protein</fullName>
    </submittedName>
</protein>
<name>E5Y8G1_BILW3</name>
<dbReference type="OrthoDB" id="5460391at2"/>
<accession>E5Y8G1</accession>